<feature type="region of interest" description="Disordered" evidence="1">
    <location>
        <begin position="118"/>
        <end position="203"/>
    </location>
</feature>
<feature type="compositionally biased region" description="Polar residues" evidence="1">
    <location>
        <begin position="172"/>
        <end position="182"/>
    </location>
</feature>
<organism evidence="2 3">
    <name type="scientific">Ceratopteris richardii</name>
    <name type="common">Triangle waterfern</name>
    <dbReference type="NCBI Taxonomy" id="49495"/>
    <lineage>
        <taxon>Eukaryota</taxon>
        <taxon>Viridiplantae</taxon>
        <taxon>Streptophyta</taxon>
        <taxon>Embryophyta</taxon>
        <taxon>Tracheophyta</taxon>
        <taxon>Polypodiopsida</taxon>
        <taxon>Polypodiidae</taxon>
        <taxon>Polypodiales</taxon>
        <taxon>Pteridineae</taxon>
        <taxon>Pteridaceae</taxon>
        <taxon>Parkerioideae</taxon>
        <taxon>Ceratopteris</taxon>
    </lineage>
</organism>
<reference evidence="2" key="1">
    <citation type="submission" date="2021-08" db="EMBL/GenBank/DDBJ databases">
        <title>WGS assembly of Ceratopteris richardii.</title>
        <authorList>
            <person name="Marchant D.B."/>
            <person name="Chen G."/>
            <person name="Jenkins J."/>
            <person name="Shu S."/>
            <person name="Leebens-Mack J."/>
            <person name="Grimwood J."/>
            <person name="Schmutz J."/>
            <person name="Soltis P."/>
            <person name="Soltis D."/>
            <person name="Chen Z.-H."/>
        </authorList>
    </citation>
    <scope>NUCLEOTIDE SEQUENCE</scope>
    <source>
        <strain evidence="2">Whitten #5841</strain>
        <tissue evidence="2">Leaf</tissue>
    </source>
</reference>
<feature type="region of interest" description="Disordered" evidence="1">
    <location>
        <begin position="330"/>
        <end position="351"/>
    </location>
</feature>
<feature type="region of interest" description="Disordered" evidence="1">
    <location>
        <begin position="433"/>
        <end position="510"/>
    </location>
</feature>
<feature type="compositionally biased region" description="Low complexity" evidence="1">
    <location>
        <begin position="152"/>
        <end position="168"/>
    </location>
</feature>
<dbReference type="EMBL" id="CM035407">
    <property type="protein sequence ID" value="KAH7444251.1"/>
    <property type="molecule type" value="Genomic_DNA"/>
</dbReference>
<feature type="compositionally biased region" description="Low complexity" evidence="1">
    <location>
        <begin position="331"/>
        <end position="347"/>
    </location>
</feature>
<feature type="compositionally biased region" description="Low complexity" evidence="1">
    <location>
        <begin position="183"/>
        <end position="203"/>
    </location>
</feature>
<feature type="compositionally biased region" description="Polar residues" evidence="1">
    <location>
        <begin position="129"/>
        <end position="143"/>
    </location>
</feature>
<dbReference type="EMBL" id="CM035407">
    <property type="protein sequence ID" value="KAH7444250.1"/>
    <property type="molecule type" value="Genomic_DNA"/>
</dbReference>
<dbReference type="AlphaFoldDB" id="A0A8T2VAK1"/>
<evidence type="ECO:0000313" key="2">
    <source>
        <dbReference type="EMBL" id="KAH7444250.1"/>
    </source>
</evidence>
<protein>
    <submittedName>
        <fullName evidence="2">Uncharacterized protein</fullName>
    </submittedName>
</protein>
<dbReference type="EMBL" id="CM035407">
    <property type="protein sequence ID" value="KAH7444249.1"/>
    <property type="molecule type" value="Genomic_DNA"/>
</dbReference>
<feature type="compositionally biased region" description="Polar residues" evidence="1">
    <location>
        <begin position="244"/>
        <end position="271"/>
    </location>
</feature>
<sequence>MEILSPYDGMEDGDWVAPRISFSQDFQFSGRCSPKPQFMDSPEEDFSFNFSNSDNKDLLADESMLSADELFVDGKVRPLQDDAGILGGNGSPDVERAHFGRSIEENPRSFSMTIESSRGMQGGRGYMSLHNSCCSSPSRTMSMPHTRPPSPKYSSNLLSSSSKVSMVPGRTIPSSNGSAGKQLSSIPLSSSSDGTLPSSFTSSRYSSKFKDFFKLKRHNANKDGTTMPSLPSSSTSAEISRESPQTSGSASCRVSSTRSFWPFSRSNSAGESKTTPTVSPPPRRSNSAGERKTTSALLLPASGIPAKQSSQHIQKSPLFAARINDQVKSFAPSGESSSLSASSKKGLPPLPNFNSKRTNSFFVPANCGADSVVLSSQSTHSQLYSTSFKLMESIPNTKIGEAEPCQPSSNNSSTCMRESNLLLEEKFPNGAVQHRKDAMRGSKKTRIVTSGSPGRPIRRSANGTGVRNFARGSPGRRAVWNSPGRGSGGRVTIRSLDRGSVSSKGHMRPKDLLSRDGAPVRISPVLNVAVPSLRGNKASSKVKMFGFGNIFSKKDRLSSSHAYAVLPPGS</sequence>
<evidence type="ECO:0000256" key="1">
    <source>
        <dbReference type="SAM" id="MobiDB-lite"/>
    </source>
</evidence>
<feature type="region of interest" description="Disordered" evidence="1">
    <location>
        <begin position="218"/>
        <end position="293"/>
    </location>
</feature>
<dbReference type="OrthoDB" id="1927989at2759"/>
<dbReference type="Proteomes" id="UP000825935">
    <property type="component" value="Chromosome 2"/>
</dbReference>
<gene>
    <name evidence="2" type="ORF">KP509_02G071300</name>
</gene>
<comment type="caution">
    <text evidence="2">The sequence shown here is derived from an EMBL/GenBank/DDBJ whole genome shotgun (WGS) entry which is preliminary data.</text>
</comment>
<feature type="compositionally biased region" description="Low complexity" evidence="1">
    <location>
        <begin position="225"/>
        <end position="238"/>
    </location>
</feature>
<evidence type="ECO:0000313" key="3">
    <source>
        <dbReference type="Proteomes" id="UP000825935"/>
    </source>
</evidence>
<name>A0A8T2VAK1_CERRI</name>
<keyword evidence="3" id="KW-1185">Reference proteome</keyword>
<proteinExistence type="predicted"/>
<accession>A0A8T2VAK1</accession>